<proteinExistence type="inferred from homology"/>
<dbReference type="FunFam" id="2.70.170.10:FF:000027">
    <property type="entry name" value="Ligand-Gated ion Channel"/>
    <property type="match status" value="1"/>
</dbReference>
<dbReference type="EMBL" id="JBICBT010000101">
    <property type="protein sequence ID" value="KAL3123465.1"/>
    <property type="molecule type" value="Genomic_DNA"/>
</dbReference>
<dbReference type="Gene3D" id="2.70.170.10">
    <property type="entry name" value="Neurotransmitter-gated ion-channel ligand-binding domain"/>
    <property type="match status" value="1"/>
</dbReference>
<evidence type="ECO:0000259" key="7">
    <source>
        <dbReference type="Pfam" id="PF02931"/>
    </source>
</evidence>
<dbReference type="PANTHER" id="PTHR18945">
    <property type="entry name" value="NEUROTRANSMITTER GATED ION CHANNEL"/>
    <property type="match status" value="1"/>
</dbReference>
<name>A0ABD2M7F9_9BILA</name>
<evidence type="ECO:0000259" key="8">
    <source>
        <dbReference type="Pfam" id="PF02932"/>
    </source>
</evidence>
<dbReference type="PROSITE" id="PS00236">
    <property type="entry name" value="NEUROTR_ION_CHANNEL"/>
    <property type="match status" value="1"/>
</dbReference>
<dbReference type="InterPro" id="IPR006202">
    <property type="entry name" value="Neur_chan_lig-bd"/>
</dbReference>
<keyword evidence="3 5" id="KW-1133">Transmembrane helix</keyword>
<keyword evidence="10" id="KW-1185">Reference proteome</keyword>
<dbReference type="InterPro" id="IPR036734">
    <property type="entry name" value="Neur_chan_lig-bd_sf"/>
</dbReference>
<dbReference type="Gene3D" id="1.20.58.390">
    <property type="entry name" value="Neurotransmitter-gated ion-channel transmembrane domain"/>
    <property type="match status" value="1"/>
</dbReference>
<dbReference type="InterPro" id="IPR006201">
    <property type="entry name" value="Neur_channel"/>
</dbReference>
<evidence type="ECO:0000256" key="2">
    <source>
        <dbReference type="ARBA" id="ARBA00022692"/>
    </source>
</evidence>
<evidence type="ECO:0000256" key="4">
    <source>
        <dbReference type="ARBA" id="ARBA00023136"/>
    </source>
</evidence>
<dbReference type="InterPro" id="IPR036719">
    <property type="entry name" value="Neuro-gated_channel_TM_sf"/>
</dbReference>
<keyword evidence="5" id="KW-0813">Transport</keyword>
<feature type="region of interest" description="Disordered" evidence="6">
    <location>
        <begin position="480"/>
        <end position="505"/>
    </location>
</feature>
<keyword evidence="4 5" id="KW-0472">Membrane</keyword>
<keyword evidence="5" id="KW-0732">Signal</keyword>
<reference evidence="9 10" key="1">
    <citation type="submission" date="2024-10" db="EMBL/GenBank/DDBJ databases">
        <authorList>
            <person name="Kim D."/>
        </authorList>
    </citation>
    <scope>NUCLEOTIDE SEQUENCE [LARGE SCALE GENOMIC DNA]</scope>
    <source>
        <strain evidence="9">BH-2024</strain>
    </source>
</reference>
<evidence type="ECO:0000256" key="3">
    <source>
        <dbReference type="ARBA" id="ARBA00022989"/>
    </source>
</evidence>
<feature type="transmembrane region" description="Helical" evidence="5">
    <location>
        <begin position="274"/>
        <end position="294"/>
    </location>
</feature>
<organism evidence="9 10">
    <name type="scientific">Heterodera trifolii</name>
    <dbReference type="NCBI Taxonomy" id="157864"/>
    <lineage>
        <taxon>Eukaryota</taxon>
        <taxon>Metazoa</taxon>
        <taxon>Ecdysozoa</taxon>
        <taxon>Nematoda</taxon>
        <taxon>Chromadorea</taxon>
        <taxon>Rhabditida</taxon>
        <taxon>Tylenchina</taxon>
        <taxon>Tylenchomorpha</taxon>
        <taxon>Tylenchoidea</taxon>
        <taxon>Heteroderidae</taxon>
        <taxon>Heteroderinae</taxon>
        <taxon>Heterodera</taxon>
    </lineage>
</organism>
<feature type="chain" id="PRO_5044535335" evidence="5">
    <location>
        <begin position="29"/>
        <end position="588"/>
    </location>
</feature>
<dbReference type="Pfam" id="PF02932">
    <property type="entry name" value="Neur_chan_memb"/>
    <property type="match status" value="1"/>
</dbReference>
<evidence type="ECO:0000256" key="1">
    <source>
        <dbReference type="ARBA" id="ARBA00004141"/>
    </source>
</evidence>
<feature type="domain" description="Neurotransmitter-gated ion-channel transmembrane" evidence="8">
    <location>
        <begin position="245"/>
        <end position="565"/>
    </location>
</feature>
<dbReference type="AlphaFoldDB" id="A0ABD2M7F9"/>
<protein>
    <submittedName>
        <fullName evidence="9">Uncharacterized protein</fullName>
    </submittedName>
</protein>
<evidence type="ECO:0000313" key="10">
    <source>
        <dbReference type="Proteomes" id="UP001620626"/>
    </source>
</evidence>
<comment type="similarity">
    <text evidence="5">Belongs to the ligand-gated ion channel (TC 1.A.9) family.</text>
</comment>
<dbReference type="PRINTS" id="PR00252">
    <property type="entry name" value="NRIONCHANNEL"/>
</dbReference>
<keyword evidence="5" id="KW-0407">Ion channel</keyword>
<evidence type="ECO:0000313" key="9">
    <source>
        <dbReference type="EMBL" id="KAL3123465.1"/>
    </source>
</evidence>
<dbReference type="CDD" id="cd19051">
    <property type="entry name" value="LGIC_TM_cation"/>
    <property type="match status" value="1"/>
</dbReference>
<dbReference type="FunFam" id="1.20.58.390:FF:000071">
    <property type="entry name" value="Ligand-Gated ion Channel"/>
    <property type="match status" value="1"/>
</dbReference>
<dbReference type="GO" id="GO:0034220">
    <property type="term" value="P:monoatomic ion transmembrane transport"/>
    <property type="evidence" value="ECO:0007669"/>
    <property type="project" value="UniProtKB-KW"/>
</dbReference>
<comment type="subcellular location">
    <subcellularLocation>
        <location evidence="1">Membrane</location>
        <topology evidence="1">Multi-pass membrane protein</topology>
    </subcellularLocation>
</comment>
<comment type="caution">
    <text evidence="9">The sequence shown here is derived from an EMBL/GenBank/DDBJ whole genome shotgun (WGS) entry which is preliminary data.</text>
</comment>
<dbReference type="InterPro" id="IPR038050">
    <property type="entry name" value="Neuro_actylchol_rec"/>
</dbReference>
<feature type="domain" description="Neurotransmitter-gated ion-channel ligand-binding" evidence="7">
    <location>
        <begin position="32"/>
        <end position="238"/>
    </location>
</feature>
<dbReference type="InterPro" id="IPR006029">
    <property type="entry name" value="Neurotrans-gated_channel_TM"/>
</dbReference>
<feature type="compositionally biased region" description="Polar residues" evidence="6">
    <location>
        <begin position="449"/>
        <end position="463"/>
    </location>
</feature>
<feature type="transmembrane region" description="Helical" evidence="5">
    <location>
        <begin position="552"/>
        <end position="576"/>
    </location>
</feature>
<dbReference type="Proteomes" id="UP001620626">
    <property type="component" value="Unassembled WGS sequence"/>
</dbReference>
<dbReference type="GO" id="GO:0016020">
    <property type="term" value="C:membrane"/>
    <property type="evidence" value="ECO:0007669"/>
    <property type="project" value="UniProtKB-SubCell"/>
</dbReference>
<feature type="transmembrane region" description="Helical" evidence="5">
    <location>
        <begin position="306"/>
        <end position="327"/>
    </location>
</feature>
<keyword evidence="5" id="KW-0406">Ion transport</keyword>
<evidence type="ECO:0000256" key="6">
    <source>
        <dbReference type="SAM" id="MobiDB-lite"/>
    </source>
</evidence>
<keyword evidence="2 5" id="KW-0812">Transmembrane</keyword>
<feature type="signal peptide" evidence="5">
    <location>
        <begin position="1"/>
        <end position="28"/>
    </location>
</feature>
<evidence type="ECO:0000256" key="5">
    <source>
        <dbReference type="RuleBase" id="RU000687"/>
    </source>
</evidence>
<accession>A0ABD2M7F9</accession>
<dbReference type="InterPro" id="IPR018000">
    <property type="entry name" value="Neurotransmitter_ion_chnl_CS"/>
</dbReference>
<feature type="transmembrane region" description="Helical" evidence="5">
    <location>
        <begin position="239"/>
        <end position="262"/>
    </location>
</feature>
<dbReference type="SUPFAM" id="SSF63712">
    <property type="entry name" value="Nicotinic receptor ligand binding domain-like"/>
    <property type="match status" value="1"/>
</dbReference>
<sequence length="588" mass="66749">MVCSFFAACSAIPLVLLFSHQSVGLLLGDEPQQRLFHTLFHRYDRRLRPPPIAPNKSAVQITVTIVLGILIEMRENEQVAAYVISQTQRWHDKRLTWDPQENGNISELIVPQKMLWQPKMFVYNSMDTKEMLNEEKYDVRLRSDGLIKVNIPQFVTCTCRLGIEQFPFDSQFCAVALASPLLTINEMEVNTTQPPSDSYFAGNSEWNLINVSVRNMHYLEEGEYRAEVHFVFNLRRRPIFYITVIVVPIFLISALSILGIFTPGSNEGPRSEKVSLGLGSLLAMTVLLGIVAGAMPKSNSIPLLGYYILSVILLCAIAVAVSMAFMTSSKRYVDNARIPSKFTYRMSLVRPQMYTVRRAEKMERMARQKGQIQRTKSISHQILGVRFSEAYKGNLFLFRFFGSTDDGRYGERHSLAMANYGSIDSGGECRNGNVCADGRGRATGRGRRQSNLTKLTPNGNANTTNTLLMGGELSLMHRRETALDEQSEEDGSTTGEKRKSAQETAHLNSELARIRTLLTFVVDSQRAFRAKLDREQTREKIEREWGRVFMKFDYVCLAVFQLLNLFSLLFFLKFAWSESPKESEKPLV</sequence>
<dbReference type="SUPFAM" id="SSF90112">
    <property type="entry name" value="Neurotransmitter-gated ion-channel transmembrane pore"/>
    <property type="match status" value="1"/>
</dbReference>
<dbReference type="CDD" id="cd18989">
    <property type="entry name" value="LGIC_ECD_cation"/>
    <property type="match status" value="1"/>
</dbReference>
<gene>
    <name evidence="9" type="ORF">niasHT_004637</name>
</gene>
<feature type="region of interest" description="Disordered" evidence="6">
    <location>
        <begin position="439"/>
        <end position="463"/>
    </location>
</feature>
<dbReference type="Pfam" id="PF02931">
    <property type="entry name" value="Neur_chan_LBD"/>
    <property type="match status" value="1"/>
</dbReference>